<name>A0A1I4E6T9_9GAMM</name>
<feature type="signal peptide" evidence="2">
    <location>
        <begin position="1"/>
        <end position="23"/>
    </location>
</feature>
<keyword evidence="1" id="KW-0175">Coiled coil</keyword>
<evidence type="ECO:0000256" key="2">
    <source>
        <dbReference type="SAM" id="SignalP"/>
    </source>
</evidence>
<evidence type="ECO:0000313" key="3">
    <source>
        <dbReference type="EMBL" id="SFL01485.1"/>
    </source>
</evidence>
<sequence>MRSKILVAAIAVSLGVSSFAATAAPAQVRHHKSTARSSASTSELQQMKAEIMALQQKVDELQSQSANQAQTQQQTAQAVQQVQAQQQTIAAAPAPDAELSKRLDRLDKLVDNTTVGGKMYFDFSNINQKNSDTGKTNNSGIGLDVKRFYLSVTHKFDDIWSANLTTDFNYVSNDGETNLFVKKAYVQGTFDKAAILRIGSADMPWIPFVEDYYGFRYVEPTVTDRNHYANSADWGLHMFGSVGSNGMFNYAVSAVNGNGYKNPSRSKGVDFEGRVGFSPIEGMVVALGGYTGDRGKKLENTSVDHTAQRGDLMVAYKSKAFRVGAEYFTAKNWNNVMLPQSDKADGYSVWGSVALNDYMTLFGRYDKIKPSKTLASQNEDKYYNLGLQFAVTKGFQLAAVWKHESGDTQVSAPVPPHVQNLKTNEIGVYGQVAF</sequence>
<accession>A0A1I4E6T9</accession>
<dbReference type="Gene3D" id="2.40.160.10">
    <property type="entry name" value="Porin"/>
    <property type="match status" value="1"/>
</dbReference>
<feature type="coiled-coil region" evidence="1">
    <location>
        <begin position="37"/>
        <end position="71"/>
    </location>
</feature>
<protein>
    <recommendedName>
        <fullName evidence="5">Carbohydrate porin</fullName>
    </recommendedName>
</protein>
<keyword evidence="2" id="KW-0732">Signal</keyword>
<dbReference type="InterPro" id="IPR023614">
    <property type="entry name" value="Porin_dom_sf"/>
</dbReference>
<dbReference type="RefSeq" id="WP_092704408.1">
    <property type="nucleotide sequence ID" value="NZ_FOSR01000011.1"/>
</dbReference>
<keyword evidence="4" id="KW-1185">Reference proteome</keyword>
<evidence type="ECO:0008006" key="5">
    <source>
        <dbReference type="Google" id="ProtNLM"/>
    </source>
</evidence>
<dbReference type="AlphaFoldDB" id="A0A1I4E6T9"/>
<evidence type="ECO:0000313" key="4">
    <source>
        <dbReference type="Proteomes" id="UP000198725"/>
    </source>
</evidence>
<dbReference type="SUPFAM" id="SSF56935">
    <property type="entry name" value="Porins"/>
    <property type="match status" value="1"/>
</dbReference>
<evidence type="ECO:0000256" key="1">
    <source>
        <dbReference type="SAM" id="Coils"/>
    </source>
</evidence>
<proteinExistence type="predicted"/>
<reference evidence="4" key="1">
    <citation type="submission" date="2016-10" db="EMBL/GenBank/DDBJ databases">
        <authorList>
            <person name="Varghese N."/>
            <person name="Submissions S."/>
        </authorList>
    </citation>
    <scope>NUCLEOTIDE SEQUENCE [LARGE SCALE GENOMIC DNA]</scope>
    <source>
        <strain evidence="4">MO64</strain>
    </source>
</reference>
<dbReference type="EMBL" id="FOSR01000011">
    <property type="protein sequence ID" value="SFL01485.1"/>
    <property type="molecule type" value="Genomic_DNA"/>
</dbReference>
<gene>
    <name evidence="3" type="ORF">SAMN05192579_11171</name>
</gene>
<dbReference type="Proteomes" id="UP000198725">
    <property type="component" value="Unassembled WGS sequence"/>
</dbReference>
<organism evidence="3 4">
    <name type="scientific">Rhodanobacter glycinis</name>
    <dbReference type="NCBI Taxonomy" id="582702"/>
    <lineage>
        <taxon>Bacteria</taxon>
        <taxon>Pseudomonadati</taxon>
        <taxon>Pseudomonadota</taxon>
        <taxon>Gammaproteobacteria</taxon>
        <taxon>Lysobacterales</taxon>
        <taxon>Rhodanobacteraceae</taxon>
        <taxon>Rhodanobacter</taxon>
    </lineage>
</organism>
<feature type="chain" id="PRO_5011773569" description="Carbohydrate porin" evidence="2">
    <location>
        <begin position="24"/>
        <end position="434"/>
    </location>
</feature>